<keyword evidence="2" id="KW-0217">Developmental protein</keyword>
<evidence type="ECO:0000256" key="2">
    <source>
        <dbReference type="ARBA" id="ARBA00022473"/>
    </source>
</evidence>
<feature type="transmembrane region" description="Helical" evidence="10">
    <location>
        <begin position="673"/>
        <end position="691"/>
    </location>
</feature>
<dbReference type="SMART" id="SM00013">
    <property type="entry name" value="LRRNT"/>
    <property type="match status" value="2"/>
</dbReference>
<dbReference type="InterPro" id="IPR003598">
    <property type="entry name" value="Ig_sub2"/>
</dbReference>
<dbReference type="PANTHER" id="PTHR24366:SF15">
    <property type="entry name" value="IMMUNOGLOBULIN SUPERFAMILY CONTAINING LEUCINE-RICH REPEAT PROTEIN 2"/>
    <property type="match status" value="1"/>
</dbReference>
<name>A0A674G777_TAEGU</name>
<evidence type="ECO:0000256" key="10">
    <source>
        <dbReference type="SAM" id="Phobius"/>
    </source>
</evidence>
<keyword evidence="3" id="KW-0964">Secreted</keyword>
<dbReference type="AlphaFoldDB" id="A0A674G777"/>
<accession>A0A674G777</accession>
<feature type="domain" description="Ig-like" evidence="12">
    <location>
        <begin position="906"/>
        <end position="1011"/>
    </location>
</feature>
<dbReference type="InterPro" id="IPR013783">
    <property type="entry name" value="Ig-like_fold"/>
</dbReference>
<dbReference type="SMART" id="SM00365">
    <property type="entry name" value="LRR_SD22"/>
    <property type="match status" value="5"/>
</dbReference>
<dbReference type="SMART" id="SM00408">
    <property type="entry name" value="IGc2"/>
    <property type="match status" value="2"/>
</dbReference>
<proteinExistence type="predicted"/>
<evidence type="ECO:0000259" key="12">
    <source>
        <dbReference type="PROSITE" id="PS50835"/>
    </source>
</evidence>
<dbReference type="InterPro" id="IPR001611">
    <property type="entry name" value="Leu-rich_rpt"/>
</dbReference>
<reference evidence="13" key="3">
    <citation type="submission" date="2025-09" db="UniProtKB">
        <authorList>
            <consortium name="Ensembl"/>
        </authorList>
    </citation>
    <scope>IDENTIFICATION</scope>
</reference>
<evidence type="ECO:0000256" key="9">
    <source>
        <dbReference type="SAM" id="MobiDB-lite"/>
    </source>
</evidence>
<organism evidence="13 14">
    <name type="scientific">Taeniopygia guttata</name>
    <name type="common">Zebra finch</name>
    <name type="synonym">Poephila guttata</name>
    <dbReference type="NCBI Taxonomy" id="59729"/>
    <lineage>
        <taxon>Eukaryota</taxon>
        <taxon>Metazoa</taxon>
        <taxon>Chordata</taxon>
        <taxon>Craniata</taxon>
        <taxon>Vertebrata</taxon>
        <taxon>Euteleostomi</taxon>
        <taxon>Archelosauria</taxon>
        <taxon>Archosauria</taxon>
        <taxon>Dinosauria</taxon>
        <taxon>Saurischia</taxon>
        <taxon>Theropoda</taxon>
        <taxon>Coelurosauria</taxon>
        <taxon>Aves</taxon>
        <taxon>Neognathae</taxon>
        <taxon>Neoaves</taxon>
        <taxon>Telluraves</taxon>
        <taxon>Australaves</taxon>
        <taxon>Passeriformes</taxon>
        <taxon>Passeroidea</taxon>
        <taxon>Estrildidae</taxon>
        <taxon>Estrildinae</taxon>
        <taxon>Taeniopygia</taxon>
    </lineage>
</organism>
<dbReference type="InterPro" id="IPR013098">
    <property type="entry name" value="Ig_I-set"/>
</dbReference>
<feature type="transmembrane region" description="Helical" evidence="10">
    <location>
        <begin position="537"/>
        <end position="565"/>
    </location>
</feature>
<dbReference type="CDD" id="cd00096">
    <property type="entry name" value="Ig"/>
    <property type="match status" value="1"/>
</dbReference>
<reference evidence="13" key="2">
    <citation type="submission" date="2025-08" db="UniProtKB">
        <authorList>
            <consortium name="Ensembl"/>
        </authorList>
    </citation>
    <scope>IDENTIFICATION</scope>
</reference>
<keyword evidence="10" id="KW-0472">Membrane</keyword>
<dbReference type="InterPro" id="IPR000372">
    <property type="entry name" value="LRRNT"/>
</dbReference>
<keyword evidence="4" id="KW-0433">Leucine-rich repeat</keyword>
<evidence type="ECO:0000256" key="8">
    <source>
        <dbReference type="ARBA" id="ARBA00023180"/>
    </source>
</evidence>
<keyword evidence="8" id="KW-0325">Glycoprotein</keyword>
<dbReference type="SMART" id="SM00364">
    <property type="entry name" value="LRR_BAC"/>
    <property type="match status" value="5"/>
</dbReference>
<evidence type="ECO:0000256" key="3">
    <source>
        <dbReference type="ARBA" id="ARBA00022525"/>
    </source>
</evidence>
<dbReference type="InterPro" id="IPR036179">
    <property type="entry name" value="Ig-like_dom_sf"/>
</dbReference>
<feature type="region of interest" description="Disordered" evidence="9">
    <location>
        <begin position="600"/>
        <end position="664"/>
    </location>
</feature>
<dbReference type="SMART" id="SM00409">
    <property type="entry name" value="IG"/>
    <property type="match status" value="2"/>
</dbReference>
<dbReference type="PROSITE" id="PS50835">
    <property type="entry name" value="IG_LIKE"/>
    <property type="match status" value="2"/>
</dbReference>
<feature type="compositionally biased region" description="Low complexity" evidence="9">
    <location>
        <begin position="648"/>
        <end position="658"/>
    </location>
</feature>
<dbReference type="Gene3D" id="2.60.40.10">
    <property type="entry name" value="Immunoglobulins"/>
    <property type="match status" value="2"/>
</dbReference>
<evidence type="ECO:0000313" key="14">
    <source>
        <dbReference type="Proteomes" id="UP000007754"/>
    </source>
</evidence>
<evidence type="ECO:0000256" key="5">
    <source>
        <dbReference type="ARBA" id="ARBA00022729"/>
    </source>
</evidence>
<keyword evidence="6" id="KW-0677">Repeat</keyword>
<dbReference type="InterPro" id="IPR003599">
    <property type="entry name" value="Ig_sub"/>
</dbReference>
<dbReference type="Pfam" id="PF01463">
    <property type="entry name" value="LRRCT"/>
    <property type="match status" value="2"/>
</dbReference>
<dbReference type="PROSITE" id="PS51450">
    <property type="entry name" value="LRR"/>
    <property type="match status" value="1"/>
</dbReference>
<dbReference type="SUPFAM" id="SSF48726">
    <property type="entry name" value="Immunoglobulin"/>
    <property type="match status" value="2"/>
</dbReference>
<evidence type="ECO:0000256" key="1">
    <source>
        <dbReference type="ARBA" id="ARBA00004613"/>
    </source>
</evidence>
<dbReference type="SUPFAM" id="SSF52058">
    <property type="entry name" value="L domain-like"/>
    <property type="match status" value="1"/>
</dbReference>
<protein>
    <recommendedName>
        <fullName evidence="12">Ig-like domain-containing protein</fullName>
    </recommendedName>
</protein>
<dbReference type="OMA" id="INCRARR"/>
<dbReference type="InterPro" id="IPR007110">
    <property type="entry name" value="Ig-like_dom"/>
</dbReference>
<feature type="compositionally biased region" description="Acidic residues" evidence="9">
    <location>
        <begin position="610"/>
        <end position="625"/>
    </location>
</feature>
<keyword evidence="10" id="KW-0812">Transmembrane</keyword>
<keyword evidence="10" id="KW-1133">Transmembrane helix</keyword>
<dbReference type="InterPro" id="IPR032675">
    <property type="entry name" value="LRR_dom_sf"/>
</dbReference>
<dbReference type="GeneTree" id="ENSGT00940000162846"/>
<dbReference type="Gene3D" id="3.80.10.10">
    <property type="entry name" value="Ribonuclease Inhibitor"/>
    <property type="match status" value="2"/>
</dbReference>
<feature type="region of interest" description="Disordered" evidence="9">
    <location>
        <begin position="343"/>
        <end position="408"/>
    </location>
</feature>
<dbReference type="SMART" id="SM00369">
    <property type="entry name" value="LRR_TYP"/>
    <property type="match status" value="9"/>
</dbReference>
<feature type="region of interest" description="Disordered" evidence="9">
    <location>
        <begin position="1017"/>
        <end position="1044"/>
    </location>
</feature>
<dbReference type="GO" id="GO:0007399">
    <property type="term" value="P:nervous system development"/>
    <property type="evidence" value="ECO:0007669"/>
    <property type="project" value="UniProtKB-ARBA"/>
</dbReference>
<comment type="subcellular location">
    <subcellularLocation>
        <location evidence="1">Secreted</location>
    </subcellularLocation>
</comment>
<dbReference type="Proteomes" id="UP000007754">
    <property type="component" value="Chromosome 10"/>
</dbReference>
<feature type="compositionally biased region" description="Basic and acidic residues" evidence="9">
    <location>
        <begin position="361"/>
        <end position="370"/>
    </location>
</feature>
<dbReference type="SMART" id="SM00082">
    <property type="entry name" value="LRRCT"/>
    <property type="match status" value="2"/>
</dbReference>
<keyword evidence="7" id="KW-1015">Disulfide bond</keyword>
<keyword evidence="5 11" id="KW-0732">Signal</keyword>
<sequence>MAPLLALLLAALLGSGRACPEPCACVDKYAHQFADCAYKELQAVPAGLPSNVTTLSLSANKISSLPRGAFAEVTQVSSLWLAHNEIAAIEPGALAVLAQLKNLDISHNQIVEFPWRDLRNLSALQLLKMNNNRMALVPPDAFRTLKDLRSLRINNNRFATLAEGIFDSLGSLSHLQIYNNPFECSCALRWLKRWMESTLISIPEKDSIACALPERLRGVPLAKLPELSCAAPAVSLSFSPELDAAELPDGLALSLHCSASGSPPPELRWKIRTAGQSLELGGSGPESAAKEMPRSEPERFVAFKNGTLVIPRLSKREEGTYTCVATNEVGSNHSSVNVAVAGAQKYPPVPGGDPLGGKGQVGDKKPDGEAAKNSVLTPEERGKALGPTRQSRPGSAAGPEPEGRGLVPVELPGLEKKCGSSAGGSKYISNHAFNQSGDFKRHSFDLGVIALDVAERDARVQLTPTQPGQGHLGVLYLCQQGRQGHALLQWSQIEAGVNSYWFQGLNPGTNYSVCLSSPGEECRVQVVFTTKKEIPSLIIIVVVSIFLLLLATLPLLGATWCHLLAKLQAKPYKLIMKAQNPDQMEKRMAADFDPRASYLESEKNFGPGEAEAEEEEEEEEEAGDEEGARWRRGREGEGAAELEREESVAASSMAESQSKGGAEEFEDARMRPLLGVVALVTLMSLVSPGLACPAPCSCSTKKNGRLLAECAYRELRDVPRGLSPNVTILTLSANRLGRLGRASLAEAPELQSLWLGYNHISTVEPGAFAALPHLKNLDLSHNRLADFPWQDLRNLSALQILKLSNNRLAAVPRGALAGLRELRSLWLNDNELATLARGTFEGLPALAQLQLFHNPFNCSCKLFWLKEWAHGTSVVLSRAGSTLCAAPARLRGRPVTDIPGALCVPPSAQLTYLSGPAAAGPRDGPTLTLHCSVAGSPPPEIRWQIRTAARRVDIHGPTVARDGGAKAGRQRFLAFKNGTMAIPDFGKEDEGTYTCLAVNDVGTRDVSVNVALAGSANPAEELPRDDPQAGHAGGHSCAKGDELDPSGMGEKLVIVYRMSGQAWNGAGAREFHLGILPLALGLLLW</sequence>
<dbReference type="Pfam" id="PF13855">
    <property type="entry name" value="LRR_8"/>
    <property type="match status" value="4"/>
</dbReference>
<dbReference type="GO" id="GO:0005576">
    <property type="term" value="C:extracellular region"/>
    <property type="evidence" value="ECO:0007669"/>
    <property type="project" value="UniProtKB-SubCell"/>
</dbReference>
<dbReference type="PANTHER" id="PTHR24366">
    <property type="entry name" value="IG(IMMUNOGLOBULIN) AND LRR(LEUCINE RICH REPEAT) DOMAINS"/>
    <property type="match status" value="1"/>
</dbReference>
<feature type="chain" id="PRO_5025526710" description="Ig-like domain-containing protein" evidence="11">
    <location>
        <begin position="19"/>
        <end position="1085"/>
    </location>
</feature>
<keyword evidence="14" id="KW-1185">Reference proteome</keyword>
<feature type="signal peptide" evidence="11">
    <location>
        <begin position="1"/>
        <end position="18"/>
    </location>
</feature>
<dbReference type="InterPro" id="IPR000483">
    <property type="entry name" value="Cys-rich_flank_reg_C"/>
</dbReference>
<dbReference type="InterPro" id="IPR003591">
    <property type="entry name" value="Leu-rich_rpt_typical-subtyp"/>
</dbReference>
<feature type="domain" description="Ig-like" evidence="12">
    <location>
        <begin position="232"/>
        <end position="339"/>
    </location>
</feature>
<dbReference type="Pfam" id="PF07679">
    <property type="entry name" value="I-set"/>
    <property type="match status" value="2"/>
</dbReference>
<feature type="compositionally biased region" description="Basic and acidic residues" evidence="9">
    <location>
        <begin position="626"/>
        <end position="647"/>
    </location>
</feature>
<reference evidence="13 14" key="1">
    <citation type="journal article" date="2010" name="Nature">
        <title>The genome of a songbird.</title>
        <authorList>
            <person name="Warren W.C."/>
            <person name="Clayton D.F."/>
            <person name="Ellegren H."/>
            <person name="Arnold A.P."/>
            <person name="Hillier L.W."/>
            <person name="Kunstner A."/>
            <person name="Searle S."/>
            <person name="White S."/>
            <person name="Vilella A.J."/>
            <person name="Fairley S."/>
            <person name="Heger A."/>
            <person name="Kong L."/>
            <person name="Ponting C.P."/>
            <person name="Jarvis E.D."/>
            <person name="Mello C.V."/>
            <person name="Minx P."/>
            <person name="Lovell P."/>
            <person name="Velho T.A."/>
            <person name="Ferris M."/>
            <person name="Balakrishnan C.N."/>
            <person name="Sinha S."/>
            <person name="Blatti C."/>
            <person name="London S.E."/>
            <person name="Li Y."/>
            <person name="Lin Y.C."/>
            <person name="George J."/>
            <person name="Sweedler J."/>
            <person name="Southey B."/>
            <person name="Gunaratne P."/>
            <person name="Watson M."/>
            <person name="Nam K."/>
            <person name="Backstrom N."/>
            <person name="Smeds L."/>
            <person name="Nabholz B."/>
            <person name="Itoh Y."/>
            <person name="Whitney O."/>
            <person name="Pfenning A.R."/>
            <person name="Howard J."/>
            <person name="Volker M."/>
            <person name="Skinner B.M."/>
            <person name="Griffin D.K."/>
            <person name="Ye L."/>
            <person name="McLaren W.M."/>
            <person name="Flicek P."/>
            <person name="Quesada V."/>
            <person name="Velasco G."/>
            <person name="Lopez-Otin C."/>
            <person name="Puente X.S."/>
            <person name="Olender T."/>
            <person name="Lancet D."/>
            <person name="Smit A.F."/>
            <person name="Hubley R."/>
            <person name="Konkel M.K."/>
            <person name="Walker J.A."/>
            <person name="Batzer M.A."/>
            <person name="Gu W."/>
            <person name="Pollock D.D."/>
            <person name="Chen L."/>
            <person name="Cheng Z."/>
            <person name="Eichler E.E."/>
            <person name="Stapley J."/>
            <person name="Slate J."/>
            <person name="Ekblom R."/>
            <person name="Birkhead T."/>
            <person name="Burke T."/>
            <person name="Burt D."/>
            <person name="Scharff C."/>
            <person name="Adam I."/>
            <person name="Richard H."/>
            <person name="Sultan M."/>
            <person name="Soldatov A."/>
            <person name="Lehrach H."/>
            <person name="Edwards S.V."/>
            <person name="Yang S.P."/>
            <person name="Li X."/>
            <person name="Graves T."/>
            <person name="Fulton L."/>
            <person name="Nelson J."/>
            <person name="Chinwalla A."/>
            <person name="Hou S."/>
            <person name="Mardis E.R."/>
            <person name="Wilson R.K."/>
        </authorList>
    </citation>
    <scope>NUCLEOTIDE SEQUENCE [LARGE SCALE GENOMIC DNA]</scope>
</reference>
<dbReference type="Ensembl" id="ENSTGUT00000019514.1">
    <property type="protein sequence ID" value="ENSTGUP00000018443.1"/>
    <property type="gene ID" value="ENSTGUG00000023529.1"/>
</dbReference>
<dbReference type="FunFam" id="3.80.10.10:FF:000002">
    <property type="entry name" value="Slit guidance ligand 2"/>
    <property type="match status" value="2"/>
</dbReference>
<evidence type="ECO:0000256" key="11">
    <source>
        <dbReference type="SAM" id="SignalP"/>
    </source>
</evidence>
<evidence type="ECO:0000256" key="6">
    <source>
        <dbReference type="ARBA" id="ARBA00022737"/>
    </source>
</evidence>
<evidence type="ECO:0000256" key="7">
    <source>
        <dbReference type="ARBA" id="ARBA00023157"/>
    </source>
</evidence>
<evidence type="ECO:0000256" key="4">
    <source>
        <dbReference type="ARBA" id="ARBA00022614"/>
    </source>
</evidence>
<evidence type="ECO:0000313" key="13">
    <source>
        <dbReference type="Ensembl" id="ENSTGUP00000018443.1"/>
    </source>
</evidence>
<dbReference type="InParanoid" id="A0A674G777"/>